<proteinExistence type="predicted"/>
<sequence length="83" mass="9381">MVTTAPVPLDRFLYNQLLDNLINDLYTTVNGFSQDNVDKRQDHTVDDNWEPIDKVVKAVDKNQFLGIVANLGTTKRLFTGNDA</sequence>
<name>A0A1B7XXA8_COLHI</name>
<evidence type="ECO:0000313" key="2">
    <source>
        <dbReference type="Proteomes" id="UP000092177"/>
    </source>
</evidence>
<dbReference type="KEGG" id="chig:CH63R_11088"/>
<dbReference type="Proteomes" id="UP000092177">
    <property type="component" value="Chromosome 8"/>
</dbReference>
<gene>
    <name evidence="1" type="ORF">CH63R_11088</name>
</gene>
<dbReference type="EMBL" id="LTAN01000008">
    <property type="protein sequence ID" value="OBR04385.1"/>
    <property type="molecule type" value="Genomic_DNA"/>
</dbReference>
<reference evidence="2" key="1">
    <citation type="journal article" date="2017" name="BMC Genomics">
        <title>Gapless genome assembly of Colletotrichum higginsianum reveals chromosome structure and association of transposable elements with secondary metabolite gene clusters.</title>
        <authorList>
            <person name="Dallery J.-F."/>
            <person name="Lapalu N."/>
            <person name="Zampounis A."/>
            <person name="Pigne S."/>
            <person name="Luyten I."/>
            <person name="Amselem J."/>
            <person name="Wittenberg A.H.J."/>
            <person name="Zhou S."/>
            <person name="de Queiroz M.V."/>
            <person name="Robin G.P."/>
            <person name="Auger A."/>
            <person name="Hainaut M."/>
            <person name="Henrissat B."/>
            <person name="Kim K.-T."/>
            <person name="Lee Y.-H."/>
            <person name="Lespinet O."/>
            <person name="Schwartz D.C."/>
            <person name="Thon M.R."/>
            <person name="O'Connell R.J."/>
        </authorList>
    </citation>
    <scope>NUCLEOTIDE SEQUENCE [LARGE SCALE GENOMIC DNA]</scope>
    <source>
        <strain evidence="2">IMI 349063</strain>
    </source>
</reference>
<dbReference type="AlphaFoldDB" id="A0A1B7XXA8"/>
<protein>
    <submittedName>
        <fullName evidence="1">Uncharacterized protein</fullName>
    </submittedName>
</protein>
<organism evidence="1 2">
    <name type="scientific">Colletotrichum higginsianum (strain IMI 349063)</name>
    <name type="common">Crucifer anthracnose fungus</name>
    <dbReference type="NCBI Taxonomy" id="759273"/>
    <lineage>
        <taxon>Eukaryota</taxon>
        <taxon>Fungi</taxon>
        <taxon>Dikarya</taxon>
        <taxon>Ascomycota</taxon>
        <taxon>Pezizomycotina</taxon>
        <taxon>Sordariomycetes</taxon>
        <taxon>Hypocreomycetidae</taxon>
        <taxon>Glomerellales</taxon>
        <taxon>Glomerellaceae</taxon>
        <taxon>Colletotrichum</taxon>
        <taxon>Colletotrichum destructivum species complex</taxon>
    </lineage>
</organism>
<evidence type="ECO:0000313" key="1">
    <source>
        <dbReference type="EMBL" id="OBR04385.1"/>
    </source>
</evidence>
<dbReference type="RefSeq" id="XP_018152903.1">
    <property type="nucleotide sequence ID" value="XM_018306062.1"/>
</dbReference>
<accession>A0A1B7XXA8</accession>
<dbReference type="GeneID" id="28870169"/>
<comment type="caution">
    <text evidence="1">The sequence shown here is derived from an EMBL/GenBank/DDBJ whole genome shotgun (WGS) entry which is preliminary data.</text>
</comment>
<dbReference type="VEuPathDB" id="FungiDB:CH63R_11088"/>
<keyword evidence="2" id="KW-1185">Reference proteome</keyword>